<name>A0ABT6J6R4_9GAMM</name>
<dbReference type="SUPFAM" id="SSF48452">
    <property type="entry name" value="TPR-like"/>
    <property type="match status" value="1"/>
</dbReference>
<comment type="similarity">
    <text evidence="1">Belongs to the esterase D family.</text>
</comment>
<dbReference type="Pfam" id="PF00756">
    <property type="entry name" value="Esterase"/>
    <property type="match status" value="1"/>
</dbReference>
<dbReference type="PANTHER" id="PTHR40841">
    <property type="entry name" value="SIDEROPHORE TRIACETYLFUSARININE C ESTERASE"/>
    <property type="match status" value="1"/>
</dbReference>
<feature type="repeat" description="TPR" evidence="3">
    <location>
        <begin position="353"/>
        <end position="386"/>
    </location>
</feature>
<sequence>MLKNLVTASFLGLMLLAPSEVYGRDGHIDIAIGEEYSFDSSILGEKRAIQVALPSSYAANHGHTRYPVLYLLDGQKFFQMASGVVQHLSADASPRIPEMIVVGIPSEQRVRDSTPSRSLKGPLGQDESVYVTSGGADRFLRFLTDELAPYIDRTYSTSGYRVLAGYSLTGLPVLHALFTQPQAFNSYLAIDPSWWWDDYLLEREARKFIADAKVERRALFVTTTTNNPPSEFFPTVRYVDTLAGMLEAKPMAGLHFGIRVYDDESHHSLALRSLYDGLSHTFEGYAPSLDTLYAYPERLEEQYQLLSRRLGSEVFLREDLVDYFGHVFLHTYHDRDKALLYFRLNTRHYPDSANAWHSLAEGYAASMDRQKAIEGYRRSLELNPENANARVQLQKLLTPVVK</sequence>
<dbReference type="PANTHER" id="PTHR40841:SF2">
    <property type="entry name" value="SIDEROPHORE-DEGRADING ESTERASE (EUROFUNG)"/>
    <property type="match status" value="1"/>
</dbReference>
<evidence type="ECO:0000256" key="1">
    <source>
        <dbReference type="ARBA" id="ARBA00005622"/>
    </source>
</evidence>
<dbReference type="InterPro" id="IPR019734">
    <property type="entry name" value="TPR_rpt"/>
</dbReference>
<dbReference type="InterPro" id="IPR000801">
    <property type="entry name" value="Esterase-like"/>
</dbReference>
<dbReference type="EMBL" id="JARXRM010000025">
    <property type="protein sequence ID" value="MDH5822505.1"/>
    <property type="molecule type" value="Genomic_DNA"/>
</dbReference>
<keyword evidence="5" id="KW-1185">Reference proteome</keyword>
<dbReference type="PROSITE" id="PS50005">
    <property type="entry name" value="TPR"/>
    <property type="match status" value="1"/>
</dbReference>
<proteinExistence type="inferred from homology"/>
<evidence type="ECO:0000313" key="4">
    <source>
        <dbReference type="EMBL" id="MDH5822505.1"/>
    </source>
</evidence>
<dbReference type="SMART" id="SM00028">
    <property type="entry name" value="TPR"/>
    <property type="match status" value="1"/>
</dbReference>
<organism evidence="4 5">
    <name type="scientific">Luteimonas endophytica</name>
    <dbReference type="NCBI Taxonomy" id="3042023"/>
    <lineage>
        <taxon>Bacteria</taxon>
        <taxon>Pseudomonadati</taxon>
        <taxon>Pseudomonadota</taxon>
        <taxon>Gammaproteobacteria</taxon>
        <taxon>Lysobacterales</taxon>
        <taxon>Lysobacteraceae</taxon>
        <taxon>Luteimonas</taxon>
    </lineage>
</organism>
<protein>
    <submittedName>
        <fullName evidence="4">Alpha/beta hydrolase-fold protein</fullName>
    </submittedName>
</protein>
<keyword evidence="3" id="KW-0802">TPR repeat</keyword>
<dbReference type="SUPFAM" id="SSF53474">
    <property type="entry name" value="alpha/beta-Hydrolases"/>
    <property type="match status" value="1"/>
</dbReference>
<evidence type="ECO:0000256" key="2">
    <source>
        <dbReference type="ARBA" id="ARBA00022801"/>
    </source>
</evidence>
<dbReference type="InterPro" id="IPR011990">
    <property type="entry name" value="TPR-like_helical_dom_sf"/>
</dbReference>
<dbReference type="Proteomes" id="UP001156940">
    <property type="component" value="Unassembled WGS sequence"/>
</dbReference>
<dbReference type="RefSeq" id="WP_280573431.1">
    <property type="nucleotide sequence ID" value="NZ_JARXRM010000025.1"/>
</dbReference>
<dbReference type="InterPro" id="IPR029058">
    <property type="entry name" value="AB_hydrolase_fold"/>
</dbReference>
<comment type="caution">
    <text evidence="4">The sequence shown here is derived from an EMBL/GenBank/DDBJ whole genome shotgun (WGS) entry which is preliminary data.</text>
</comment>
<dbReference type="Gene3D" id="1.25.40.10">
    <property type="entry name" value="Tetratricopeptide repeat domain"/>
    <property type="match status" value="1"/>
</dbReference>
<keyword evidence="2 4" id="KW-0378">Hydrolase</keyword>
<dbReference type="GO" id="GO:0016787">
    <property type="term" value="F:hydrolase activity"/>
    <property type="evidence" value="ECO:0007669"/>
    <property type="project" value="UniProtKB-KW"/>
</dbReference>
<evidence type="ECO:0000313" key="5">
    <source>
        <dbReference type="Proteomes" id="UP001156940"/>
    </source>
</evidence>
<reference evidence="4 5" key="1">
    <citation type="submission" date="2023-04" db="EMBL/GenBank/DDBJ databases">
        <title>Luteimonas endophyticus RD2P54.</title>
        <authorList>
            <person name="Sun J.-Q."/>
        </authorList>
    </citation>
    <scope>NUCLEOTIDE SEQUENCE [LARGE SCALE GENOMIC DNA]</scope>
    <source>
        <strain evidence="4 5">RD2P54</strain>
    </source>
</reference>
<evidence type="ECO:0000256" key="3">
    <source>
        <dbReference type="PROSITE-ProRule" id="PRU00339"/>
    </source>
</evidence>
<accession>A0ABT6J6R4</accession>
<dbReference type="InterPro" id="IPR052558">
    <property type="entry name" value="Siderophore_Hydrolase_D"/>
</dbReference>
<dbReference type="Gene3D" id="3.40.50.1820">
    <property type="entry name" value="alpha/beta hydrolase"/>
    <property type="match status" value="1"/>
</dbReference>
<gene>
    <name evidence="4" type="ORF">QFW77_05805</name>
</gene>